<reference evidence="1 2" key="3">
    <citation type="submission" date="2019-11" db="EMBL/GenBank/DDBJ databases">
        <title>A de novo genome assembly of a pear dwarfing rootstock.</title>
        <authorList>
            <person name="Wang F."/>
            <person name="Wang J."/>
            <person name="Li S."/>
            <person name="Zhang Y."/>
            <person name="Fang M."/>
            <person name="Ma L."/>
            <person name="Zhao Y."/>
            <person name="Jiang S."/>
        </authorList>
    </citation>
    <scope>NUCLEOTIDE SEQUENCE [LARGE SCALE GENOMIC DNA]</scope>
    <source>
        <strain evidence="1">S2</strain>
        <tissue evidence="1">Leaf</tissue>
    </source>
</reference>
<proteinExistence type="predicted"/>
<gene>
    <name evidence="1" type="ORF">D8674_006816</name>
</gene>
<organism evidence="1 2">
    <name type="scientific">Pyrus ussuriensis x Pyrus communis</name>
    <dbReference type="NCBI Taxonomy" id="2448454"/>
    <lineage>
        <taxon>Eukaryota</taxon>
        <taxon>Viridiplantae</taxon>
        <taxon>Streptophyta</taxon>
        <taxon>Embryophyta</taxon>
        <taxon>Tracheophyta</taxon>
        <taxon>Spermatophyta</taxon>
        <taxon>Magnoliopsida</taxon>
        <taxon>eudicotyledons</taxon>
        <taxon>Gunneridae</taxon>
        <taxon>Pentapetalae</taxon>
        <taxon>rosids</taxon>
        <taxon>fabids</taxon>
        <taxon>Rosales</taxon>
        <taxon>Rosaceae</taxon>
        <taxon>Amygdaloideae</taxon>
        <taxon>Maleae</taxon>
        <taxon>Pyrus</taxon>
    </lineage>
</organism>
<dbReference type="EMBL" id="SMOL01000559">
    <property type="protein sequence ID" value="KAB2607099.1"/>
    <property type="molecule type" value="Genomic_DNA"/>
</dbReference>
<sequence>MFGQRFLWRRLLRPQHSSPRDWRFRCVVELLLVDVLQEEDKLSFERQFDISFGDTLTLLMLWRHPEAVKLDKVKVVNYCANGSKPWSYTRKEENMEREDVKMLVNKWWEIYNAKAGKGTGQVNLQPVTSAKARKGTDQVNLQPEAGKGTCQVNLQPSEAAFSETGAVEFIFSPSAA</sequence>
<reference evidence="1 2" key="1">
    <citation type="submission" date="2019-09" db="EMBL/GenBank/DDBJ databases">
        <authorList>
            <person name="Ou C."/>
        </authorList>
    </citation>
    <scope>NUCLEOTIDE SEQUENCE [LARGE SCALE GENOMIC DNA]</scope>
    <source>
        <strain evidence="1">S2</strain>
        <tissue evidence="1">Leaf</tissue>
    </source>
</reference>
<dbReference type="OrthoDB" id="2014201at2759"/>
<evidence type="ECO:0000313" key="2">
    <source>
        <dbReference type="Proteomes" id="UP000327157"/>
    </source>
</evidence>
<accession>A0A5N5FVF9</accession>
<keyword evidence="2" id="KW-1185">Reference proteome</keyword>
<dbReference type="AlphaFoldDB" id="A0A5N5FVF9"/>
<dbReference type="Proteomes" id="UP000327157">
    <property type="component" value="Chromosome 11"/>
</dbReference>
<comment type="caution">
    <text evidence="1">The sequence shown here is derived from an EMBL/GenBank/DDBJ whole genome shotgun (WGS) entry which is preliminary data.</text>
</comment>
<evidence type="ECO:0000313" key="1">
    <source>
        <dbReference type="EMBL" id="KAB2607099.1"/>
    </source>
</evidence>
<protein>
    <submittedName>
        <fullName evidence="1">Galactinol synthase 2-like</fullName>
    </submittedName>
</protein>
<reference evidence="2" key="2">
    <citation type="submission" date="2019-10" db="EMBL/GenBank/DDBJ databases">
        <title>A de novo genome assembly of a pear dwarfing rootstock.</title>
        <authorList>
            <person name="Wang F."/>
            <person name="Wang J."/>
            <person name="Li S."/>
            <person name="Zhang Y."/>
            <person name="Fang M."/>
            <person name="Ma L."/>
            <person name="Zhao Y."/>
            <person name="Jiang S."/>
        </authorList>
    </citation>
    <scope>NUCLEOTIDE SEQUENCE [LARGE SCALE GENOMIC DNA]</scope>
</reference>
<name>A0A5N5FVF9_9ROSA</name>